<accession>A0ABQ3PJL9</accession>
<keyword evidence="2" id="KW-1185">Reference proteome</keyword>
<comment type="caution">
    <text evidence="1">The sequence shown here is derived from an EMBL/GenBank/DDBJ whole genome shotgun (WGS) entry which is preliminary data.</text>
</comment>
<reference evidence="1" key="1">
    <citation type="submission" date="2024-05" db="EMBL/GenBank/DDBJ databases">
        <title>Whole genome shotgun sequence of Streptomyces hydrogenans NBRC 13475.</title>
        <authorList>
            <person name="Komaki H."/>
            <person name="Tamura T."/>
        </authorList>
    </citation>
    <scope>NUCLEOTIDE SEQUENCE</scope>
    <source>
        <strain evidence="1">NBRC 13475</strain>
    </source>
</reference>
<gene>
    <name evidence="1" type="ORF">Shyd_65790</name>
</gene>
<dbReference type="EMBL" id="BNDW01000068">
    <property type="protein sequence ID" value="GHI25208.1"/>
    <property type="molecule type" value="Genomic_DNA"/>
</dbReference>
<evidence type="ECO:0000313" key="1">
    <source>
        <dbReference type="EMBL" id="GHI25208.1"/>
    </source>
</evidence>
<organism evidence="1 2">
    <name type="scientific">Streptomyces hydrogenans</name>
    <dbReference type="NCBI Taxonomy" id="1873719"/>
    <lineage>
        <taxon>Bacteria</taxon>
        <taxon>Bacillati</taxon>
        <taxon>Actinomycetota</taxon>
        <taxon>Actinomycetes</taxon>
        <taxon>Kitasatosporales</taxon>
        <taxon>Streptomycetaceae</taxon>
        <taxon>Streptomyces</taxon>
    </lineage>
</organism>
<sequence length="273" mass="29817">MTIPHGVGGCLCRIEPGIPCVATTVTYTDNPHCPYHGLLPRGRTDTGMYRVVGAWNADGQPVDLDSLLRKGLEQARRGETVDRGDYSRYLDGTELGGDDPATCDACAQYGLCIDHDGGDPVVRPAAKEPLTADEAQALTAALGSPDRPTRKLPARCDADTDTDGCNYREPHKHGFACDKTCDTCHGHYDDIDANLKKFEEDVLAGRVGGPVLPSLAEQDDPEGCGNYPGLTESLAQLRRGEVKPARTFKEESRWTRLKIWLRWAKEAFFDALD</sequence>
<evidence type="ECO:0000313" key="2">
    <source>
        <dbReference type="Proteomes" id="UP001052739"/>
    </source>
</evidence>
<proteinExistence type="predicted"/>
<name>A0ABQ3PJL9_9ACTN</name>
<dbReference type="RefSeq" id="WP_190222771.1">
    <property type="nucleotide sequence ID" value="NZ_BNBS01000020.1"/>
</dbReference>
<protein>
    <submittedName>
        <fullName evidence="1">Uncharacterized protein</fullName>
    </submittedName>
</protein>
<dbReference type="Proteomes" id="UP001052739">
    <property type="component" value="Unassembled WGS sequence"/>
</dbReference>